<dbReference type="InterPro" id="IPR010921">
    <property type="entry name" value="Trp_repressor/repl_initiator"/>
</dbReference>
<feature type="domain" description="Insertion element IS150 protein InsJ-like helix-turn-helix" evidence="3">
    <location>
        <begin position="67"/>
        <end position="105"/>
    </location>
</feature>
<evidence type="ECO:0000313" key="4">
    <source>
        <dbReference type="EMBL" id="EHM40290.1"/>
    </source>
</evidence>
<dbReference type="GO" id="GO:0043565">
    <property type="term" value="F:sequence-specific DNA binding"/>
    <property type="evidence" value="ECO:0007669"/>
    <property type="project" value="InterPro"/>
</dbReference>
<dbReference type="Proteomes" id="UP000005481">
    <property type="component" value="Unassembled WGS sequence"/>
</dbReference>
<dbReference type="InterPro" id="IPR055247">
    <property type="entry name" value="InsJ-like_HTH"/>
</dbReference>
<feature type="coiled-coil region" evidence="2">
    <location>
        <begin position="180"/>
        <end position="210"/>
    </location>
</feature>
<comment type="similarity">
    <text evidence="1">Belongs to the IS150/IS1296 orfA family.</text>
</comment>
<evidence type="ECO:0000256" key="2">
    <source>
        <dbReference type="SAM" id="Coils"/>
    </source>
</evidence>
<name>G9YI01_9FIRM</name>
<dbReference type="HOGENOM" id="CLU_027402_17_4_9"/>
<dbReference type="Pfam" id="PF13518">
    <property type="entry name" value="HTH_28"/>
    <property type="match status" value="2"/>
</dbReference>
<dbReference type="PANTHER" id="PTHR33795">
    <property type="entry name" value="INSERTION ELEMENT IS150 PROTEIN INSJ"/>
    <property type="match status" value="1"/>
</dbReference>
<sequence>MRKTKICAQEKLNTVENVLHGKESIRAAAKRLSVGLSSITGWITSYKGNGIEAFTHTKNKHYSRECKVQAVTAYLNQEGSLSAISEKMGLRSSTQLRTWIKRYNSHEKLNASGTGGTSIMTKGRKTTFNERVEMVQYCIAHAHNYSETALKYGISYQQARSYTVKYETGGLDALQDNRGKRKSEDALTEVERLRAELKLERVKRKEAEMEISFLKKWDEIERRRD</sequence>
<organism evidence="4 5">
    <name type="scientific">Anaeroglobus geminatus F0357</name>
    <dbReference type="NCBI Taxonomy" id="861450"/>
    <lineage>
        <taxon>Bacteria</taxon>
        <taxon>Bacillati</taxon>
        <taxon>Bacillota</taxon>
        <taxon>Negativicutes</taxon>
        <taxon>Veillonellales</taxon>
        <taxon>Veillonellaceae</taxon>
        <taxon>Anaeroglobus</taxon>
    </lineage>
</organism>
<protein>
    <recommendedName>
        <fullName evidence="3">Insertion element IS150 protein InsJ-like helix-turn-helix domain-containing protein</fullName>
    </recommendedName>
</protein>
<evidence type="ECO:0000259" key="3">
    <source>
        <dbReference type="Pfam" id="PF13518"/>
    </source>
</evidence>
<evidence type="ECO:0000256" key="1">
    <source>
        <dbReference type="ARBA" id="ARBA00038232"/>
    </source>
</evidence>
<dbReference type="Gene3D" id="1.10.10.10">
    <property type="entry name" value="Winged helix-like DNA-binding domain superfamily/Winged helix DNA-binding domain"/>
    <property type="match status" value="1"/>
</dbReference>
<dbReference type="SUPFAM" id="SSF48295">
    <property type="entry name" value="TrpR-like"/>
    <property type="match status" value="3"/>
</dbReference>
<dbReference type="RefSeq" id="WP_006790261.1">
    <property type="nucleotide sequence ID" value="NZ_JH417593.1"/>
</dbReference>
<dbReference type="EMBL" id="AGCJ01000051">
    <property type="protein sequence ID" value="EHM40290.1"/>
    <property type="molecule type" value="Genomic_DNA"/>
</dbReference>
<dbReference type="InterPro" id="IPR036388">
    <property type="entry name" value="WH-like_DNA-bd_sf"/>
</dbReference>
<dbReference type="STRING" id="861450.HMPREF0080_01285"/>
<keyword evidence="2" id="KW-0175">Coiled coil</keyword>
<dbReference type="AlphaFoldDB" id="G9YI01"/>
<evidence type="ECO:0000313" key="5">
    <source>
        <dbReference type="Proteomes" id="UP000005481"/>
    </source>
</evidence>
<dbReference type="Gene3D" id="1.10.10.60">
    <property type="entry name" value="Homeodomain-like"/>
    <property type="match status" value="1"/>
</dbReference>
<dbReference type="InterPro" id="IPR052057">
    <property type="entry name" value="IS150/IS1296_orfA-like"/>
</dbReference>
<dbReference type="OrthoDB" id="1663931at2"/>
<dbReference type="PANTHER" id="PTHR33795:SF1">
    <property type="entry name" value="INSERTION ELEMENT IS150 PROTEIN INSJ"/>
    <property type="match status" value="1"/>
</dbReference>
<dbReference type="eggNOG" id="COG2963">
    <property type="taxonomic scope" value="Bacteria"/>
</dbReference>
<proteinExistence type="inferred from homology"/>
<accession>G9YI01</accession>
<gene>
    <name evidence="4" type="ORF">HMPREF0080_01285</name>
</gene>
<feature type="domain" description="Insertion element IS150 protein InsJ-like helix-turn-helix" evidence="3">
    <location>
        <begin position="130"/>
        <end position="182"/>
    </location>
</feature>
<comment type="caution">
    <text evidence="4">The sequence shown here is derived from an EMBL/GenBank/DDBJ whole genome shotgun (WGS) entry which is preliminary data.</text>
</comment>
<keyword evidence="5" id="KW-1185">Reference proteome</keyword>
<reference evidence="4 5" key="1">
    <citation type="submission" date="2011-08" db="EMBL/GenBank/DDBJ databases">
        <authorList>
            <person name="Weinstock G."/>
            <person name="Sodergren E."/>
            <person name="Clifton S."/>
            <person name="Fulton L."/>
            <person name="Fulton B."/>
            <person name="Courtney L."/>
            <person name="Fronick C."/>
            <person name="Harrison M."/>
            <person name="Strong C."/>
            <person name="Farmer C."/>
            <person name="Delahaunty K."/>
            <person name="Markovic C."/>
            <person name="Hall O."/>
            <person name="Minx P."/>
            <person name="Tomlinson C."/>
            <person name="Mitreva M."/>
            <person name="Hou S."/>
            <person name="Chen J."/>
            <person name="Wollam A."/>
            <person name="Pepin K.H."/>
            <person name="Johnson M."/>
            <person name="Bhonagiri V."/>
            <person name="Zhang X."/>
            <person name="Suruliraj S."/>
            <person name="Warren W."/>
            <person name="Chinwalla A."/>
            <person name="Mardis E.R."/>
            <person name="Wilson R.K."/>
        </authorList>
    </citation>
    <scope>NUCLEOTIDE SEQUENCE [LARGE SCALE GENOMIC DNA]</scope>
    <source>
        <strain evidence="4 5">F0357</strain>
    </source>
</reference>